<evidence type="ECO:0000313" key="2">
    <source>
        <dbReference type="Proteomes" id="UP000191144"/>
    </source>
</evidence>
<gene>
    <name evidence="1" type="ORF">LAME_0F09450G</name>
</gene>
<proteinExistence type="predicted"/>
<sequence>MLQEFIKSQCLVLQLKLAFKSASVPNEALVHKALTTELQSLGNVLYSRSNASVWQKTLKRTEPKIDLIISSNNLDALSTVLFNLRGFTVPALDFDTNVLQPDPPLSLKESQTLQELCEKLRSVWSQNAHRRKSQSRDLAPFASLGPWTFKSTPVSHIQTSAATTLRAPTILPVDEQSHKQLHGSRFFDFSRWQPPRGNGANLSSEHQVDGFFDFAKAQLAADRRHVHLEPILYSDFESLPRELQDWLEDPDEASTNSEAESEDDSRRLDFLLRGFKGFER</sequence>
<protein>
    <submittedName>
        <fullName evidence="1">LAME_0F09450g1_1</fullName>
    </submittedName>
</protein>
<dbReference type="Proteomes" id="UP000191144">
    <property type="component" value="Chromosome F"/>
</dbReference>
<dbReference type="EMBL" id="LT598477">
    <property type="protein sequence ID" value="SCU94821.1"/>
    <property type="molecule type" value="Genomic_DNA"/>
</dbReference>
<evidence type="ECO:0000313" key="1">
    <source>
        <dbReference type="EMBL" id="SCU94821.1"/>
    </source>
</evidence>
<dbReference type="AlphaFoldDB" id="A0A1G4JV05"/>
<name>A0A1G4JV05_9SACH</name>
<organism evidence="1 2">
    <name type="scientific">Lachancea meyersii CBS 8951</name>
    <dbReference type="NCBI Taxonomy" id="1266667"/>
    <lineage>
        <taxon>Eukaryota</taxon>
        <taxon>Fungi</taxon>
        <taxon>Dikarya</taxon>
        <taxon>Ascomycota</taxon>
        <taxon>Saccharomycotina</taxon>
        <taxon>Saccharomycetes</taxon>
        <taxon>Saccharomycetales</taxon>
        <taxon>Saccharomycetaceae</taxon>
        <taxon>Lachancea</taxon>
    </lineage>
</organism>
<dbReference type="OrthoDB" id="4038219at2759"/>
<keyword evidence="2" id="KW-1185">Reference proteome</keyword>
<reference evidence="2" key="1">
    <citation type="submission" date="2016-03" db="EMBL/GenBank/DDBJ databases">
        <authorList>
            <person name="Devillers Hugo."/>
        </authorList>
    </citation>
    <scope>NUCLEOTIDE SEQUENCE [LARGE SCALE GENOMIC DNA]</scope>
</reference>
<accession>A0A1G4JV05</accession>